<dbReference type="PANTHER" id="PTHR31659">
    <property type="entry name" value="PROTEIN: UPF0503-LIKE PROTEIN, PUTATIVE (DUF740)-RELATED"/>
    <property type="match status" value="1"/>
</dbReference>
<protein>
    <submittedName>
        <fullName evidence="2">Uncharacterized protein</fullName>
    </submittedName>
</protein>
<feature type="region of interest" description="Disordered" evidence="1">
    <location>
        <begin position="1"/>
        <end position="38"/>
    </location>
</feature>
<accession>A0A0S3RTV4</accession>
<dbReference type="InterPro" id="IPR008004">
    <property type="entry name" value="OCTOPUS-like"/>
</dbReference>
<name>A0A0S3RTV4_PHAAN</name>
<proteinExistence type="predicted"/>
<reference evidence="2 3" key="1">
    <citation type="journal article" date="2015" name="Sci. Rep.">
        <title>The power of single molecule real-time sequencing technology in the de novo assembly of a eukaryotic genome.</title>
        <authorList>
            <person name="Sakai H."/>
            <person name="Naito K."/>
            <person name="Ogiso-Tanaka E."/>
            <person name="Takahashi Y."/>
            <person name="Iseki K."/>
            <person name="Muto C."/>
            <person name="Satou K."/>
            <person name="Teruya K."/>
            <person name="Shiroma A."/>
            <person name="Shimoji M."/>
            <person name="Hirano T."/>
            <person name="Itoh T."/>
            <person name="Kaga A."/>
            <person name="Tomooka N."/>
        </authorList>
    </citation>
    <scope>NUCLEOTIDE SEQUENCE [LARGE SCALE GENOMIC DNA]</scope>
    <source>
        <strain evidence="3">cv. Shumari</strain>
    </source>
</reference>
<evidence type="ECO:0000313" key="2">
    <source>
        <dbReference type="EMBL" id="BAT83998.1"/>
    </source>
</evidence>
<evidence type="ECO:0000313" key="3">
    <source>
        <dbReference type="Proteomes" id="UP000291084"/>
    </source>
</evidence>
<dbReference type="Proteomes" id="UP000291084">
    <property type="component" value="Chromosome 4"/>
</dbReference>
<dbReference type="EMBL" id="AP015037">
    <property type="protein sequence ID" value="BAT83998.1"/>
    <property type="molecule type" value="Genomic_DNA"/>
</dbReference>
<dbReference type="GO" id="GO:0005886">
    <property type="term" value="C:plasma membrane"/>
    <property type="evidence" value="ECO:0007669"/>
    <property type="project" value="TreeGrafter"/>
</dbReference>
<evidence type="ECO:0000256" key="1">
    <source>
        <dbReference type="SAM" id="MobiDB-lite"/>
    </source>
</evidence>
<gene>
    <name evidence="2" type="primary">Vigan.04G125800</name>
    <name evidence="2" type="ORF">VIGAN_04125800</name>
</gene>
<sequence>MRRQKEGKTKLSVLRCGTNSAAVGPDEDSPPPPTPATPTKIHLYLHLLERLALLDPNNNNNIPATSRKPPSTAVDALKALFRPPAHLELHRTKSFSASKNELFSTSFEPQRKSCDVRIHITLSNLFHQYLKPQNDKPL</sequence>
<dbReference type="PANTHER" id="PTHR31659:SF9">
    <property type="entry name" value="PROTEIN: UPF0503-LIKE PROTEIN, PUTATIVE (DUF740)-RELATED"/>
    <property type="match status" value="1"/>
</dbReference>
<dbReference type="AlphaFoldDB" id="A0A0S3RTV4"/>
<organism evidence="2 3">
    <name type="scientific">Vigna angularis var. angularis</name>
    <dbReference type="NCBI Taxonomy" id="157739"/>
    <lineage>
        <taxon>Eukaryota</taxon>
        <taxon>Viridiplantae</taxon>
        <taxon>Streptophyta</taxon>
        <taxon>Embryophyta</taxon>
        <taxon>Tracheophyta</taxon>
        <taxon>Spermatophyta</taxon>
        <taxon>Magnoliopsida</taxon>
        <taxon>eudicotyledons</taxon>
        <taxon>Gunneridae</taxon>
        <taxon>Pentapetalae</taxon>
        <taxon>rosids</taxon>
        <taxon>fabids</taxon>
        <taxon>Fabales</taxon>
        <taxon>Fabaceae</taxon>
        <taxon>Papilionoideae</taxon>
        <taxon>50 kb inversion clade</taxon>
        <taxon>NPAAA clade</taxon>
        <taxon>indigoferoid/millettioid clade</taxon>
        <taxon>Phaseoleae</taxon>
        <taxon>Vigna</taxon>
    </lineage>
</organism>
<keyword evidence="3" id="KW-1185">Reference proteome</keyword>
<dbReference type="Pfam" id="PF05340">
    <property type="entry name" value="DUF740"/>
    <property type="match status" value="1"/>
</dbReference>